<dbReference type="InParanoid" id="A0A0G4GEJ4"/>
<reference evidence="3 4" key="1">
    <citation type="submission" date="2014-11" db="EMBL/GenBank/DDBJ databases">
        <authorList>
            <person name="Zhu J."/>
            <person name="Qi W."/>
            <person name="Song R."/>
        </authorList>
    </citation>
    <scope>NUCLEOTIDE SEQUENCE [LARGE SCALE GENOMIC DNA]</scope>
</reference>
<sequence length="279" mass="31120">MGHYRQLSSSLFLSWLFVLMAAGARLDRSHRPALSPDQPSLASLHPAHSLSFVPPAPSLSPAQQLRPPRPADAKAVLSAKKSLEEQAADKAMKRFTQKGGKPRRGVNRGAFLQQQKMKEYIKAQQQQRDLDDDEVGFQLFVRQKIADQESSWFPAGMLKGDDKARALANSVVNGGFLATQYQNTLNQGVAKSLFSSAENQERLKDIAQSQYKLNRDALEFGYRLEYKALEEKLKEEGKENEIIQVTADMQEGAVKKWWEGVTDQVAGVFGQKKKTASKA</sequence>
<organism evidence="3 4">
    <name type="scientific">Vitrella brassicaformis (strain CCMP3155)</name>
    <dbReference type="NCBI Taxonomy" id="1169540"/>
    <lineage>
        <taxon>Eukaryota</taxon>
        <taxon>Sar</taxon>
        <taxon>Alveolata</taxon>
        <taxon>Colpodellida</taxon>
        <taxon>Vitrellaceae</taxon>
        <taxon>Vitrella</taxon>
    </lineage>
</organism>
<evidence type="ECO:0000256" key="2">
    <source>
        <dbReference type="SAM" id="SignalP"/>
    </source>
</evidence>
<dbReference type="OrthoDB" id="5077at2759"/>
<feature type="chain" id="PRO_5005189904" evidence="2">
    <location>
        <begin position="24"/>
        <end position="279"/>
    </location>
</feature>
<proteinExistence type="predicted"/>
<dbReference type="Proteomes" id="UP000041254">
    <property type="component" value="Unassembled WGS sequence"/>
</dbReference>
<dbReference type="VEuPathDB" id="CryptoDB:Vbra_17543"/>
<keyword evidence="4" id="KW-1185">Reference proteome</keyword>
<gene>
    <name evidence="3" type="ORF">Vbra_17543</name>
</gene>
<name>A0A0G4GEJ4_VITBC</name>
<keyword evidence="2" id="KW-0732">Signal</keyword>
<evidence type="ECO:0000313" key="3">
    <source>
        <dbReference type="EMBL" id="CEM27586.1"/>
    </source>
</evidence>
<feature type="signal peptide" evidence="2">
    <location>
        <begin position="1"/>
        <end position="23"/>
    </location>
</feature>
<evidence type="ECO:0000313" key="4">
    <source>
        <dbReference type="Proteomes" id="UP000041254"/>
    </source>
</evidence>
<feature type="compositionally biased region" description="Low complexity" evidence="1">
    <location>
        <begin position="39"/>
        <end position="51"/>
    </location>
</feature>
<dbReference type="AlphaFoldDB" id="A0A0G4GEJ4"/>
<dbReference type="EMBL" id="CDMY01000635">
    <property type="protein sequence ID" value="CEM27586.1"/>
    <property type="molecule type" value="Genomic_DNA"/>
</dbReference>
<feature type="region of interest" description="Disordered" evidence="1">
    <location>
        <begin position="30"/>
        <end position="72"/>
    </location>
</feature>
<protein>
    <submittedName>
        <fullName evidence="3">Uncharacterized protein</fullName>
    </submittedName>
</protein>
<evidence type="ECO:0000256" key="1">
    <source>
        <dbReference type="SAM" id="MobiDB-lite"/>
    </source>
</evidence>
<accession>A0A0G4GEJ4</accession>